<comment type="caution">
    <text evidence="2">The sequence shown here is derived from an EMBL/GenBank/DDBJ whole genome shotgun (WGS) entry which is preliminary data.</text>
</comment>
<organism evidence="2 3">
    <name type="scientific">Leptolyngbya subtilissima DQ-A4</name>
    <dbReference type="NCBI Taxonomy" id="2933933"/>
    <lineage>
        <taxon>Bacteria</taxon>
        <taxon>Bacillati</taxon>
        <taxon>Cyanobacteriota</taxon>
        <taxon>Cyanophyceae</taxon>
        <taxon>Leptolyngbyales</taxon>
        <taxon>Leptolyngbyaceae</taxon>
        <taxon>Leptolyngbya group</taxon>
        <taxon>Leptolyngbya</taxon>
    </lineage>
</organism>
<dbReference type="RefSeq" id="WP_190707800.1">
    <property type="nucleotide sequence ID" value="NZ_JAMPKX010000014.1"/>
</dbReference>
<keyword evidence="3" id="KW-1185">Reference proteome</keyword>
<sequence>MSKEQVNQREDSIIAEVREARDVHAQKFNYDVDAIVADLIEQQERRAAEGGCKLVSFPEDDDDDDTIPFGVTGKKPDQSATESS</sequence>
<evidence type="ECO:0000256" key="1">
    <source>
        <dbReference type="SAM" id="MobiDB-lite"/>
    </source>
</evidence>
<evidence type="ECO:0000313" key="2">
    <source>
        <dbReference type="EMBL" id="MEP0949688.1"/>
    </source>
</evidence>
<accession>A0ABV0KAE7</accession>
<dbReference type="EMBL" id="JAMPKX010000014">
    <property type="protein sequence ID" value="MEP0949688.1"/>
    <property type="molecule type" value="Genomic_DNA"/>
</dbReference>
<dbReference type="Proteomes" id="UP001482513">
    <property type="component" value="Unassembled WGS sequence"/>
</dbReference>
<name>A0ABV0KAE7_9CYAN</name>
<gene>
    <name evidence="2" type="ORF">NC992_22610</name>
</gene>
<feature type="region of interest" description="Disordered" evidence="1">
    <location>
        <begin position="51"/>
        <end position="84"/>
    </location>
</feature>
<protein>
    <submittedName>
        <fullName evidence="2">Uncharacterized protein</fullName>
    </submittedName>
</protein>
<proteinExistence type="predicted"/>
<reference evidence="2 3" key="1">
    <citation type="submission" date="2022-04" db="EMBL/GenBank/DDBJ databases">
        <title>Positive selection, recombination, and allopatry shape intraspecific diversity of widespread and dominant cyanobacteria.</title>
        <authorList>
            <person name="Wei J."/>
            <person name="Shu W."/>
            <person name="Hu C."/>
        </authorList>
    </citation>
    <scope>NUCLEOTIDE SEQUENCE [LARGE SCALE GENOMIC DNA]</scope>
    <source>
        <strain evidence="2 3">DQ-A4</strain>
    </source>
</reference>
<evidence type="ECO:0000313" key="3">
    <source>
        <dbReference type="Proteomes" id="UP001482513"/>
    </source>
</evidence>